<dbReference type="Proteomes" id="UP001149303">
    <property type="component" value="Unassembled WGS sequence"/>
</dbReference>
<accession>A0A9X4ES83</accession>
<protein>
    <submittedName>
        <fullName evidence="1">Uncharacterized protein</fullName>
    </submittedName>
</protein>
<reference evidence="1" key="1">
    <citation type="submission" date="2021-09" db="EMBL/GenBank/DDBJ databases">
        <authorList>
            <person name="Smyrli M."/>
        </authorList>
    </citation>
    <scope>NUCLEOTIDE SEQUENCE</scope>
    <source>
        <strain evidence="1">LAR25</strain>
    </source>
</reference>
<gene>
    <name evidence="1" type="ORF">LCI24_16975</name>
</gene>
<dbReference type="EMBL" id="JAIWJY010000050">
    <property type="protein sequence ID" value="MDE1208488.1"/>
    <property type="molecule type" value="Genomic_DNA"/>
</dbReference>
<evidence type="ECO:0000313" key="1">
    <source>
        <dbReference type="EMBL" id="MDE1208488.1"/>
    </source>
</evidence>
<evidence type="ECO:0000313" key="2">
    <source>
        <dbReference type="Proteomes" id="UP001149303"/>
    </source>
</evidence>
<organism evidence="1 2">
    <name type="scientific">Tenacibaculum larymnensis</name>
    <dbReference type="NCBI Taxonomy" id="2878201"/>
    <lineage>
        <taxon>Bacteria</taxon>
        <taxon>Pseudomonadati</taxon>
        <taxon>Bacteroidota</taxon>
        <taxon>Flavobacteriia</taxon>
        <taxon>Flavobacteriales</taxon>
        <taxon>Flavobacteriaceae</taxon>
        <taxon>Tenacibaculum</taxon>
    </lineage>
</organism>
<proteinExistence type="predicted"/>
<name>A0A9X4ES83_9FLAO</name>
<comment type="caution">
    <text evidence="1">The sequence shown here is derived from an EMBL/GenBank/DDBJ whole genome shotgun (WGS) entry which is preliminary data.</text>
</comment>
<feature type="non-terminal residue" evidence="1">
    <location>
        <position position="100"/>
    </location>
</feature>
<dbReference type="AlphaFoldDB" id="A0A9X4ES83"/>
<feature type="non-terminal residue" evidence="1">
    <location>
        <position position="1"/>
    </location>
</feature>
<sequence>DIPAFTPANFIVAPTGATHFKLVAAIGLVSDYTYDEGASTYEPVVAEQNSIGIVASDTVKPLGSNSSAITLTATIPGGVVTDAEVSVISCLGIEFYQQVG</sequence>
<keyword evidence="2" id="KW-1185">Reference proteome</keyword>